<evidence type="ECO:0000256" key="3">
    <source>
        <dbReference type="ARBA" id="ARBA00022729"/>
    </source>
</evidence>
<dbReference type="GO" id="GO:0004553">
    <property type="term" value="F:hydrolase activity, hydrolyzing O-glycosyl compounds"/>
    <property type="evidence" value="ECO:0007669"/>
    <property type="project" value="UniProtKB-ARBA"/>
</dbReference>
<dbReference type="Pfam" id="PF13385">
    <property type="entry name" value="Laminin_G_3"/>
    <property type="match status" value="1"/>
</dbReference>
<gene>
    <name evidence="7" type="ORF">GCM10007962_17520</name>
</gene>
<evidence type="ECO:0000313" key="8">
    <source>
        <dbReference type="Proteomes" id="UP000612329"/>
    </source>
</evidence>
<comment type="caution">
    <text evidence="7">The sequence shown here is derived from an EMBL/GenBank/DDBJ whole genome shotgun (WGS) entry which is preliminary data.</text>
</comment>
<evidence type="ECO:0000256" key="4">
    <source>
        <dbReference type="ARBA" id="ARBA00022837"/>
    </source>
</evidence>
<dbReference type="Gene3D" id="4.10.1080.10">
    <property type="entry name" value="TSP type-3 repeat"/>
    <property type="match status" value="1"/>
</dbReference>
<accession>A0A8J3BJE0</accession>
<protein>
    <recommendedName>
        <fullName evidence="6">LamG-like jellyroll fold domain-containing protein</fullName>
    </recommendedName>
</protein>
<dbReference type="Gene3D" id="2.60.120.200">
    <property type="match status" value="1"/>
</dbReference>
<dbReference type="InterPro" id="IPR013320">
    <property type="entry name" value="ConA-like_dom_sf"/>
</dbReference>
<evidence type="ECO:0000256" key="1">
    <source>
        <dbReference type="ARBA" id="ARBA00001913"/>
    </source>
</evidence>
<dbReference type="InterPro" id="IPR045474">
    <property type="entry name" value="GEVED"/>
</dbReference>
<dbReference type="SUPFAM" id="SSF49899">
    <property type="entry name" value="Concanavalin A-like lectins/glucanases"/>
    <property type="match status" value="1"/>
</dbReference>
<reference evidence="7" key="1">
    <citation type="journal article" date="2014" name="Int. J. Syst. Evol. Microbiol.">
        <title>Complete genome sequence of Corynebacterium casei LMG S-19264T (=DSM 44701T), isolated from a smear-ripened cheese.</title>
        <authorList>
            <consortium name="US DOE Joint Genome Institute (JGI-PGF)"/>
            <person name="Walter F."/>
            <person name="Albersmeier A."/>
            <person name="Kalinowski J."/>
            <person name="Ruckert C."/>
        </authorList>
    </citation>
    <scope>NUCLEOTIDE SEQUENCE</scope>
    <source>
        <strain evidence="7">JCM 12862</strain>
    </source>
</reference>
<dbReference type="InterPro" id="IPR051360">
    <property type="entry name" value="Neuronal_Pentraxin_Related"/>
</dbReference>
<dbReference type="InterPro" id="IPR006558">
    <property type="entry name" value="LamG-like"/>
</dbReference>
<evidence type="ECO:0000256" key="2">
    <source>
        <dbReference type="ARBA" id="ARBA00022723"/>
    </source>
</evidence>
<dbReference type="InterPro" id="IPR028974">
    <property type="entry name" value="TSP_type-3_rpt"/>
</dbReference>
<dbReference type="GO" id="GO:0005975">
    <property type="term" value="P:carbohydrate metabolic process"/>
    <property type="evidence" value="ECO:0007669"/>
    <property type="project" value="UniProtKB-ARBA"/>
</dbReference>
<dbReference type="InterPro" id="IPR026444">
    <property type="entry name" value="Secre_tail"/>
</dbReference>
<dbReference type="Proteomes" id="UP000612329">
    <property type="component" value="Unassembled WGS sequence"/>
</dbReference>
<organism evidence="7 8">
    <name type="scientific">Yeosuana aromativorans</name>
    <dbReference type="NCBI Taxonomy" id="288019"/>
    <lineage>
        <taxon>Bacteria</taxon>
        <taxon>Pseudomonadati</taxon>
        <taxon>Bacteroidota</taxon>
        <taxon>Flavobacteriia</taxon>
        <taxon>Flavobacteriales</taxon>
        <taxon>Flavobacteriaceae</taxon>
        <taxon>Yeosuana</taxon>
    </lineage>
</organism>
<dbReference type="Pfam" id="PF20009">
    <property type="entry name" value="GEVED"/>
    <property type="match status" value="1"/>
</dbReference>
<dbReference type="PANTHER" id="PTHR19277:SF125">
    <property type="entry name" value="B6"/>
    <property type="match status" value="1"/>
</dbReference>
<name>A0A8J3BJE0_9FLAO</name>
<keyword evidence="5" id="KW-1015">Disulfide bond</keyword>
<dbReference type="EMBL" id="BMNR01000003">
    <property type="protein sequence ID" value="GGK23812.1"/>
    <property type="molecule type" value="Genomic_DNA"/>
</dbReference>
<evidence type="ECO:0000313" key="7">
    <source>
        <dbReference type="EMBL" id="GGK23812.1"/>
    </source>
</evidence>
<evidence type="ECO:0000259" key="6">
    <source>
        <dbReference type="SMART" id="SM00560"/>
    </source>
</evidence>
<comment type="cofactor">
    <cofactor evidence="1">
        <name>Ca(2+)</name>
        <dbReference type="ChEBI" id="CHEBI:29108"/>
    </cofactor>
</comment>
<reference evidence="7" key="2">
    <citation type="submission" date="2020-09" db="EMBL/GenBank/DDBJ databases">
        <authorList>
            <person name="Sun Q."/>
            <person name="Ohkuma M."/>
        </authorList>
    </citation>
    <scope>NUCLEOTIDE SEQUENCE</scope>
    <source>
        <strain evidence="7">JCM 12862</strain>
    </source>
</reference>
<keyword evidence="8" id="KW-1185">Reference proteome</keyword>
<feature type="domain" description="LamG-like jellyroll fold" evidence="6">
    <location>
        <begin position="650"/>
        <end position="791"/>
    </location>
</feature>
<keyword evidence="3" id="KW-0732">Signal</keyword>
<dbReference type="GO" id="GO:0005509">
    <property type="term" value="F:calcium ion binding"/>
    <property type="evidence" value="ECO:0007669"/>
    <property type="project" value="InterPro"/>
</dbReference>
<dbReference type="PANTHER" id="PTHR19277">
    <property type="entry name" value="PENTRAXIN"/>
    <property type="match status" value="1"/>
</dbReference>
<evidence type="ECO:0000256" key="5">
    <source>
        <dbReference type="ARBA" id="ARBA00023157"/>
    </source>
</evidence>
<keyword evidence="4" id="KW-0106">Calcium</keyword>
<proteinExistence type="predicted"/>
<keyword evidence="2" id="KW-0479">Metal-binding</keyword>
<dbReference type="SMART" id="SM00560">
    <property type="entry name" value="LamGL"/>
    <property type="match status" value="1"/>
</dbReference>
<dbReference type="NCBIfam" id="TIGR04183">
    <property type="entry name" value="Por_Secre_tail"/>
    <property type="match status" value="1"/>
</dbReference>
<sequence length="1495" mass="162834">MVVVEFLTSNHLQAQYCTPNNINNYWNFYISNVTLGSIDNSSSGTTGNYKYYSSVAATDITVGETINGSVDITLDGWNRRTNTVVVWMNFNTNEDNDFEDSGERFLFTFKDDNSVSGNKTVNVPISIAVPSTAQLGSSRMRVGLITDSSGFTPCDYNWKSGEVEDYNINFKSNVSSQDTDGDGVTDDVDLDNDNDGILDSQENNILSYGGFENVPVLNNGNNQAGQGVNATTILPWILIPGGLGSGGTPNVVQVDGDVYNYGNGGPPFDADLNTNTVGFKQHYFDINGNADVYQSFKITSTTNITYSGYFSPRDNNNSATAKIAIYSGIGNDHTGATLVTDTGTIAIPIQNGSSKATPWTLVQGTVTLSPGTYSYVVTMSNYGNFDEGSVKVTDSNLDTDGDGIANIYDLDSDNDGIFDAEEAGHGQSNTNGVVSNVVGTDGIPDVVQDSPNSGTINYVVAESLNDSDYILNFLDIDSDGDGIPDNVEAQPTIGYVPPSNVSTSITDSNNNGVDDAYESAMGGTDISQLIDTDGDGIKDYLDTDSDNDGVLDIEENGQANTTTNIDVDCDGLDDNLDAITNYLDVNDEVSTGDINDLINTFGDANGDADSAGDLDYRDDFNSNPRPSDGMLYFNGVDDYLSRNSIIDGLNDVTIMAWVKSDSGNSTNMTIAAEDVACKLWLKDGDIPTFTIRTKDSEKSAGGCKSCNAINFDEWHHLAGSYSSSTGIIKLYIDGALVKTKNIGKKGNPITTSNNANGTFEIGRFSNTLTDGEYFKGNIDEVRIFDTSLTDSQIQQMVYQEIENNSGNIQGVTIQKDIEDISSKNKLQWTDLLAYYPMTYIHSGSISDHSGNGHTMNIHNIKDVQEQTAPLPYKTISDGNWSSQSTWLHGDVWDIGDVANLKDWCIVKISNDITVNNSIITNGLIIDSDRTLTVQGDNLVENSWYFELNGTLDLQGDSQLIQTSTSDLVTSATGKILRRQEGVSSSYWYNYWCSPVGAAAATTLMDNNAATNNSNNTDFRLELLKDGTDFPVQFTTAYSQAGYISTYWLYTYMNGVTYWDWAKLTPKSNIKPGVGYTQKGSGNGGTEEQYIFEGKPNNGTILVDVLDKGGPGSVVSVSATTSLLGNPYPSALDIYKFIDDNKGVIKGDLQLWQQWAGSSHNLKDYEGGYAQVNKLGGVRAYQFVGLNGAKGSQNGTKTPTRYLPVGQGFIVEVVKDGTIEFNNDQRVFIKEADFVEGNYNNGSAFFKSSNTKSKEAATTSNEVIANEIQKIRLDFSSVEGPKAHRELLLGFSDITSDDYDYGYDAECGEVNNNDLNLNLDGKNMNIQAYGPITDDKVIPLNFKSSGNNTFELKMSDIVGIDSSQEIYLKDNMTGEYFDLKQNQAYRFTSEAGKFNKRFEIVFQSEATTLGVEEAKATENFVYYQNNTHSLFVKKLNGSVTRFSLINIAGQSVLDLNDVSQETLNNGLKIPNVQSGTYIAWFRTDTNQVFTKKIIVN</sequence>